<feature type="binding site" evidence="13">
    <location>
        <begin position="87"/>
        <end position="90"/>
    </location>
    <ligand>
        <name>substrate</name>
    </ligand>
</feature>
<keyword evidence="13" id="KW-0460">Magnesium</keyword>
<evidence type="ECO:0000256" key="11">
    <source>
        <dbReference type="ARBA" id="ARBA00032305"/>
    </source>
</evidence>
<evidence type="ECO:0000256" key="1">
    <source>
        <dbReference type="ARBA" id="ARBA00001342"/>
    </source>
</evidence>
<dbReference type="Gene3D" id="3.50.30.40">
    <property type="entry name" value="Ribonuclease E inhibitor RraA/RraA-like"/>
    <property type="match status" value="1"/>
</dbReference>
<comment type="caution">
    <text evidence="14">The sequence shown here is derived from an EMBL/GenBank/DDBJ whole genome shotgun (WGS) entry which is preliminary data.</text>
</comment>
<comment type="function">
    <text evidence="8">Catalyzes the aldol cleavage of 4-hydroxy-4-methyl-2-oxoglutarate (HMG) into 2 molecules of pyruvate. Also contains a secondary oxaloacetate (OAA) decarboxylase activity due to the common pyruvate enolate transition state formed following C-C bond cleavage in the retro-aldol and decarboxylation reactions.</text>
</comment>
<gene>
    <name evidence="14" type="ORF">ETD85_57155</name>
</gene>
<dbReference type="PANTHER" id="PTHR33254">
    <property type="entry name" value="4-HYDROXY-4-METHYL-2-OXOGLUTARATE ALDOLASE 3-RELATED"/>
    <property type="match status" value="1"/>
</dbReference>
<comment type="catalytic activity">
    <reaction evidence="1">
        <text>4-hydroxy-4-methyl-2-oxoglutarate = 2 pyruvate</text>
        <dbReference type="Rhea" id="RHEA:22748"/>
        <dbReference type="ChEBI" id="CHEBI:15361"/>
        <dbReference type="ChEBI" id="CHEBI:58276"/>
        <dbReference type="EC" id="4.1.3.17"/>
    </reaction>
</comment>
<feature type="binding site" evidence="13">
    <location>
        <position position="109"/>
    </location>
    <ligand>
        <name>substrate</name>
    </ligand>
</feature>
<evidence type="ECO:0000256" key="8">
    <source>
        <dbReference type="ARBA" id="ARBA00025046"/>
    </source>
</evidence>
<keyword evidence="14" id="KW-0808">Transferase</keyword>
<dbReference type="Proteomes" id="UP000306628">
    <property type="component" value="Unassembled WGS sequence"/>
</dbReference>
<comment type="cofactor">
    <cofactor evidence="2">
        <name>a divalent metal cation</name>
        <dbReference type="ChEBI" id="CHEBI:60240"/>
    </cofactor>
</comment>
<dbReference type="AlphaFoldDB" id="A0A5S4FUS1"/>
<dbReference type="InterPro" id="IPR005493">
    <property type="entry name" value="RraA/RraA-like"/>
</dbReference>
<dbReference type="GO" id="GO:0047443">
    <property type="term" value="F:4-hydroxy-4-methyl-2-oxoglutarate aldolase activity"/>
    <property type="evidence" value="ECO:0007669"/>
    <property type="project" value="UniProtKB-EC"/>
</dbReference>
<evidence type="ECO:0000256" key="4">
    <source>
        <dbReference type="ARBA" id="ARBA00011233"/>
    </source>
</evidence>
<evidence type="ECO:0000256" key="12">
    <source>
        <dbReference type="ARBA" id="ARBA00047973"/>
    </source>
</evidence>
<dbReference type="CDD" id="cd16841">
    <property type="entry name" value="RraA_family"/>
    <property type="match status" value="1"/>
</dbReference>
<organism evidence="14 15">
    <name type="scientific">Nonomuraea zeae</name>
    <dbReference type="NCBI Taxonomy" id="1642303"/>
    <lineage>
        <taxon>Bacteria</taxon>
        <taxon>Bacillati</taxon>
        <taxon>Actinomycetota</taxon>
        <taxon>Actinomycetes</taxon>
        <taxon>Streptosporangiales</taxon>
        <taxon>Streptosporangiaceae</taxon>
        <taxon>Nonomuraea</taxon>
    </lineage>
</organism>
<proteinExistence type="inferred from homology"/>
<evidence type="ECO:0000256" key="10">
    <source>
        <dbReference type="ARBA" id="ARBA00030169"/>
    </source>
</evidence>
<keyword evidence="13" id="KW-0479">Metal-binding</keyword>
<evidence type="ECO:0000256" key="7">
    <source>
        <dbReference type="ARBA" id="ARBA00016549"/>
    </source>
</evidence>
<comment type="subunit">
    <text evidence="4">Homotrimer.</text>
</comment>
<dbReference type="OrthoDB" id="943692at2"/>
<dbReference type="EMBL" id="VCKX01000416">
    <property type="protein sequence ID" value="TMR14060.1"/>
    <property type="molecule type" value="Genomic_DNA"/>
</dbReference>
<keyword evidence="14" id="KW-0489">Methyltransferase</keyword>
<dbReference type="PANTHER" id="PTHR33254:SF4">
    <property type="entry name" value="4-HYDROXY-4-METHYL-2-OXOGLUTARATE ALDOLASE 3-RELATED"/>
    <property type="match status" value="1"/>
</dbReference>
<reference evidence="14 15" key="1">
    <citation type="submission" date="2019-05" db="EMBL/GenBank/DDBJ databases">
        <title>Draft genome sequence of Nonomuraea zeae DSM 100528.</title>
        <authorList>
            <person name="Saricaoglu S."/>
            <person name="Isik K."/>
        </authorList>
    </citation>
    <scope>NUCLEOTIDE SEQUENCE [LARGE SCALE GENOMIC DNA]</scope>
    <source>
        <strain evidence="14 15">DSM 100528</strain>
    </source>
</reference>
<dbReference type="EC" id="4.1.1.112" evidence="6"/>
<dbReference type="GO" id="GO:0008168">
    <property type="term" value="F:methyltransferase activity"/>
    <property type="evidence" value="ECO:0007669"/>
    <property type="project" value="UniProtKB-KW"/>
</dbReference>
<keyword evidence="15" id="KW-1185">Reference proteome</keyword>
<accession>A0A5S4FUS1</accession>
<sequence>MSGGGAGRFGELARLGVATVYEASGRQGLVDEDFIRLIPGSGVAGPARIAVCGPADNRAVHEVAARTRPGDIVVLTMDNPVPVALIGDLLVTQLKAQGAAGVLVNASVRDADTLRELGLPIWTRWIRVRGATKAHRGAVDRPAIVGGCLIRPGDAVVMDGDGVVVVPAERVDDVLAASLAREANEAAARQEYLAGGLSYDLHGFRAADEGAQA</sequence>
<evidence type="ECO:0000256" key="9">
    <source>
        <dbReference type="ARBA" id="ARBA00029596"/>
    </source>
</evidence>
<evidence type="ECO:0000256" key="6">
    <source>
        <dbReference type="ARBA" id="ARBA00012947"/>
    </source>
</evidence>
<name>A0A5S4FUS1_9ACTN</name>
<comment type="similarity">
    <text evidence="3">Belongs to the class II aldolase/RraA-like family.</text>
</comment>
<evidence type="ECO:0000256" key="13">
    <source>
        <dbReference type="PIRSR" id="PIRSR605493-1"/>
    </source>
</evidence>
<dbReference type="RefSeq" id="WP_138698206.1">
    <property type="nucleotide sequence ID" value="NZ_JBHSAZ010000033.1"/>
</dbReference>
<dbReference type="Pfam" id="PF03737">
    <property type="entry name" value="RraA-like"/>
    <property type="match status" value="1"/>
</dbReference>
<evidence type="ECO:0000313" key="14">
    <source>
        <dbReference type="EMBL" id="TMR14060.1"/>
    </source>
</evidence>
<dbReference type="EC" id="4.1.3.17" evidence="5"/>
<feature type="binding site" evidence="13">
    <location>
        <position position="110"/>
    </location>
    <ligand>
        <name>Mg(2+)</name>
        <dbReference type="ChEBI" id="CHEBI:18420"/>
    </ligand>
</feature>
<evidence type="ECO:0000313" key="15">
    <source>
        <dbReference type="Proteomes" id="UP000306628"/>
    </source>
</evidence>
<dbReference type="GO" id="GO:0046872">
    <property type="term" value="F:metal ion binding"/>
    <property type="evidence" value="ECO:0007669"/>
    <property type="project" value="UniProtKB-KW"/>
</dbReference>
<dbReference type="SUPFAM" id="SSF89562">
    <property type="entry name" value="RraA-like"/>
    <property type="match status" value="1"/>
</dbReference>
<comment type="cofactor">
    <cofactor evidence="13">
        <name>Mg(2+)</name>
        <dbReference type="ChEBI" id="CHEBI:18420"/>
    </cofactor>
</comment>
<evidence type="ECO:0000256" key="5">
    <source>
        <dbReference type="ARBA" id="ARBA00012213"/>
    </source>
</evidence>
<evidence type="ECO:0000256" key="3">
    <source>
        <dbReference type="ARBA" id="ARBA00008621"/>
    </source>
</evidence>
<comment type="catalytic activity">
    <reaction evidence="12">
        <text>oxaloacetate + H(+) = pyruvate + CO2</text>
        <dbReference type="Rhea" id="RHEA:15641"/>
        <dbReference type="ChEBI" id="CHEBI:15361"/>
        <dbReference type="ChEBI" id="CHEBI:15378"/>
        <dbReference type="ChEBI" id="CHEBI:16452"/>
        <dbReference type="ChEBI" id="CHEBI:16526"/>
        <dbReference type="EC" id="4.1.1.112"/>
    </reaction>
</comment>
<dbReference type="InterPro" id="IPR036704">
    <property type="entry name" value="RraA/RraA-like_sf"/>
</dbReference>
<dbReference type="GO" id="GO:0032259">
    <property type="term" value="P:methylation"/>
    <property type="evidence" value="ECO:0007669"/>
    <property type="project" value="UniProtKB-KW"/>
</dbReference>
<protein>
    <recommendedName>
        <fullName evidence="7">Putative 4-hydroxy-4-methyl-2-oxoglutarate aldolase</fullName>
        <ecNumber evidence="6">4.1.1.112</ecNumber>
        <ecNumber evidence="5">4.1.3.17</ecNumber>
    </recommendedName>
    <alternativeName>
        <fullName evidence="11">Oxaloacetate decarboxylase</fullName>
    </alternativeName>
    <alternativeName>
        <fullName evidence="9">Regulator of ribonuclease activity homolog</fullName>
    </alternativeName>
    <alternativeName>
        <fullName evidence="10">RraA-like protein</fullName>
    </alternativeName>
</protein>
<evidence type="ECO:0000256" key="2">
    <source>
        <dbReference type="ARBA" id="ARBA00001968"/>
    </source>
</evidence>
<dbReference type="GO" id="GO:0008948">
    <property type="term" value="F:oxaloacetate decarboxylase activity"/>
    <property type="evidence" value="ECO:0007669"/>
    <property type="project" value="UniProtKB-EC"/>
</dbReference>